<evidence type="ECO:0000313" key="4">
    <source>
        <dbReference type="Proteomes" id="UP000276834"/>
    </source>
</evidence>
<reference evidence="3 4" key="1">
    <citation type="journal article" date="2018" name="Proc. R. Soc. B">
        <title>A non-coding region near Follistatin controls head colour polymorphism in the Gouldian finch.</title>
        <authorList>
            <person name="Toomey M.B."/>
            <person name="Marques C.I."/>
            <person name="Andrade P."/>
            <person name="Araujo P.M."/>
            <person name="Sabatino S."/>
            <person name="Gazda M.A."/>
            <person name="Afonso S."/>
            <person name="Lopes R.J."/>
            <person name="Corbo J.C."/>
            <person name="Carneiro M."/>
        </authorList>
    </citation>
    <scope>NUCLEOTIDE SEQUENCE [LARGE SCALE GENOMIC DNA]</scope>
    <source>
        <strain evidence="3">Red01</strain>
        <tissue evidence="3">Muscle</tissue>
    </source>
</reference>
<gene>
    <name evidence="3" type="ORF">DV515_00001747</name>
</gene>
<dbReference type="PANTHER" id="PTHR31965">
    <property type="entry name" value="TRANSMEMBRANE PROTEIN 42"/>
    <property type="match status" value="1"/>
</dbReference>
<sequence length="95" mass="10279">LPMLLRLSCVGLAFVCNAVMWTFFTKALQLSSSSAAASVTTTASNFIFSAILGKLLFGETWTPLWWVGLTMTVCGLMLLHTAAPQLVQVPAEKKE</sequence>
<accession>A0A3L8SYJ5</accession>
<dbReference type="InterPro" id="IPR039632">
    <property type="entry name" value="TMEM42"/>
</dbReference>
<keyword evidence="1" id="KW-0472">Membrane</keyword>
<dbReference type="InterPro" id="IPR037185">
    <property type="entry name" value="EmrE-like"/>
</dbReference>
<dbReference type="GO" id="GO:0016020">
    <property type="term" value="C:membrane"/>
    <property type="evidence" value="ECO:0007669"/>
    <property type="project" value="InterPro"/>
</dbReference>
<keyword evidence="4" id="KW-1185">Reference proteome</keyword>
<comment type="caution">
    <text evidence="3">The sequence shown here is derived from an EMBL/GenBank/DDBJ whole genome shotgun (WGS) entry which is preliminary data.</text>
</comment>
<dbReference type="EMBL" id="QUSF01000003">
    <property type="protein sequence ID" value="RLW11409.1"/>
    <property type="molecule type" value="Genomic_DNA"/>
</dbReference>
<dbReference type="SUPFAM" id="SSF103481">
    <property type="entry name" value="Multidrug resistance efflux transporter EmrE"/>
    <property type="match status" value="1"/>
</dbReference>
<keyword evidence="1" id="KW-0812">Transmembrane</keyword>
<name>A0A3L8SYJ5_CHLGU</name>
<evidence type="ECO:0000259" key="2">
    <source>
        <dbReference type="Pfam" id="PF00892"/>
    </source>
</evidence>
<feature type="transmembrane region" description="Helical" evidence="1">
    <location>
        <begin position="64"/>
        <end position="83"/>
    </location>
</feature>
<dbReference type="InterPro" id="IPR000620">
    <property type="entry name" value="EamA_dom"/>
</dbReference>
<dbReference type="Pfam" id="PF00892">
    <property type="entry name" value="EamA"/>
    <property type="match status" value="1"/>
</dbReference>
<dbReference type="AlphaFoldDB" id="A0A3L8SYJ5"/>
<dbReference type="OrthoDB" id="5854584at2759"/>
<feature type="domain" description="EamA" evidence="2">
    <location>
        <begin position="7"/>
        <end position="79"/>
    </location>
</feature>
<feature type="transmembrane region" description="Helical" evidence="1">
    <location>
        <begin position="34"/>
        <end position="57"/>
    </location>
</feature>
<proteinExistence type="predicted"/>
<dbReference type="PANTHER" id="PTHR31965:SF1">
    <property type="entry name" value="TRANSMEMBRANE PROTEIN 42"/>
    <property type="match status" value="1"/>
</dbReference>
<evidence type="ECO:0000256" key="1">
    <source>
        <dbReference type="SAM" id="Phobius"/>
    </source>
</evidence>
<organism evidence="3 4">
    <name type="scientific">Chloebia gouldiae</name>
    <name type="common">Gouldian finch</name>
    <name type="synonym">Erythrura gouldiae</name>
    <dbReference type="NCBI Taxonomy" id="44316"/>
    <lineage>
        <taxon>Eukaryota</taxon>
        <taxon>Metazoa</taxon>
        <taxon>Chordata</taxon>
        <taxon>Craniata</taxon>
        <taxon>Vertebrata</taxon>
        <taxon>Euteleostomi</taxon>
        <taxon>Archelosauria</taxon>
        <taxon>Archosauria</taxon>
        <taxon>Dinosauria</taxon>
        <taxon>Saurischia</taxon>
        <taxon>Theropoda</taxon>
        <taxon>Coelurosauria</taxon>
        <taxon>Aves</taxon>
        <taxon>Neognathae</taxon>
        <taxon>Neoaves</taxon>
        <taxon>Telluraves</taxon>
        <taxon>Australaves</taxon>
        <taxon>Passeriformes</taxon>
        <taxon>Passeroidea</taxon>
        <taxon>Passeridae</taxon>
        <taxon>Chloebia</taxon>
    </lineage>
</organism>
<keyword evidence="1" id="KW-1133">Transmembrane helix</keyword>
<dbReference type="Proteomes" id="UP000276834">
    <property type="component" value="Unassembled WGS sequence"/>
</dbReference>
<evidence type="ECO:0000313" key="3">
    <source>
        <dbReference type="EMBL" id="RLW11409.1"/>
    </source>
</evidence>
<protein>
    <recommendedName>
        <fullName evidence="2">EamA domain-containing protein</fullName>
    </recommendedName>
</protein>
<dbReference type="Gene3D" id="1.10.3730.20">
    <property type="match status" value="1"/>
</dbReference>
<feature type="non-terminal residue" evidence="3">
    <location>
        <position position="1"/>
    </location>
</feature>